<dbReference type="AlphaFoldDB" id="A0ABD0RXV4"/>
<organism evidence="1 2">
    <name type="scientific">Cirrhinus mrigala</name>
    <name type="common">Mrigala</name>
    <dbReference type="NCBI Taxonomy" id="683832"/>
    <lineage>
        <taxon>Eukaryota</taxon>
        <taxon>Metazoa</taxon>
        <taxon>Chordata</taxon>
        <taxon>Craniata</taxon>
        <taxon>Vertebrata</taxon>
        <taxon>Euteleostomi</taxon>
        <taxon>Actinopterygii</taxon>
        <taxon>Neopterygii</taxon>
        <taxon>Teleostei</taxon>
        <taxon>Ostariophysi</taxon>
        <taxon>Cypriniformes</taxon>
        <taxon>Cyprinidae</taxon>
        <taxon>Labeoninae</taxon>
        <taxon>Labeonini</taxon>
        <taxon>Cirrhinus</taxon>
    </lineage>
</organism>
<feature type="non-terminal residue" evidence="1">
    <location>
        <position position="1"/>
    </location>
</feature>
<dbReference type="EMBL" id="JAMKFB020000001">
    <property type="protein sequence ID" value="KAL0203291.1"/>
    <property type="molecule type" value="Genomic_DNA"/>
</dbReference>
<gene>
    <name evidence="1" type="ORF">M9458_001309</name>
</gene>
<protein>
    <submittedName>
        <fullName evidence="1">Uncharacterized protein</fullName>
    </submittedName>
</protein>
<accession>A0ABD0RXV4</accession>
<comment type="caution">
    <text evidence="1">The sequence shown here is derived from an EMBL/GenBank/DDBJ whole genome shotgun (WGS) entry which is preliminary data.</text>
</comment>
<evidence type="ECO:0000313" key="2">
    <source>
        <dbReference type="Proteomes" id="UP001529510"/>
    </source>
</evidence>
<sequence>STASSAPVISLMFYTATDIQGALQAHVEEKNRLSSVTGTSEELGNFKITFGKPTAGEGASGKYA</sequence>
<evidence type="ECO:0000313" key="1">
    <source>
        <dbReference type="EMBL" id="KAL0203291.1"/>
    </source>
</evidence>
<proteinExistence type="predicted"/>
<dbReference type="Proteomes" id="UP001529510">
    <property type="component" value="Unassembled WGS sequence"/>
</dbReference>
<keyword evidence="2" id="KW-1185">Reference proteome</keyword>
<name>A0ABD0RXV4_CIRMR</name>
<reference evidence="1 2" key="1">
    <citation type="submission" date="2024-05" db="EMBL/GenBank/DDBJ databases">
        <title>Genome sequencing and assembly of Indian major carp, Cirrhinus mrigala (Hamilton, 1822).</title>
        <authorList>
            <person name="Mohindra V."/>
            <person name="Chowdhury L.M."/>
            <person name="Lal K."/>
            <person name="Jena J.K."/>
        </authorList>
    </citation>
    <scope>NUCLEOTIDE SEQUENCE [LARGE SCALE GENOMIC DNA]</scope>
    <source>
        <strain evidence="1">CM1030</strain>
        <tissue evidence="1">Blood</tissue>
    </source>
</reference>
<feature type="non-terminal residue" evidence="1">
    <location>
        <position position="64"/>
    </location>
</feature>